<dbReference type="EMBL" id="JBBPFD010000017">
    <property type="protein sequence ID" value="KAK7892007.1"/>
    <property type="molecule type" value="Genomic_DNA"/>
</dbReference>
<gene>
    <name evidence="2" type="ORF">WMY93_023970</name>
</gene>
<evidence type="ECO:0000313" key="2">
    <source>
        <dbReference type="EMBL" id="KAK7892007.1"/>
    </source>
</evidence>
<keyword evidence="3" id="KW-1185">Reference proteome</keyword>
<accession>A0AAW0NI06</accession>
<dbReference type="InterPro" id="IPR052004">
    <property type="entry name" value="Dynein_assembly_factor_4"/>
</dbReference>
<dbReference type="AlphaFoldDB" id="A0AAW0NI06"/>
<dbReference type="GO" id="GO:0005576">
    <property type="term" value="C:extracellular region"/>
    <property type="evidence" value="ECO:0007669"/>
    <property type="project" value="GOC"/>
</dbReference>
<feature type="compositionally biased region" description="Basic and acidic residues" evidence="1">
    <location>
        <begin position="142"/>
        <end position="160"/>
    </location>
</feature>
<dbReference type="GO" id="GO:0003351">
    <property type="term" value="P:epithelial cilium movement involved in extracellular fluid movement"/>
    <property type="evidence" value="ECO:0007669"/>
    <property type="project" value="TreeGrafter"/>
</dbReference>
<sequence length="267" mass="30170">MGSALANYSQQGNQKRLTRKSSDQHQDKLSTESKAKVERQQAEKKYALQTMMKLEQEERESIQKIKESLRQKTTAELETWQQKQKDIQIEKHSEIIQVTAKQSTQREVCEAKARSDFTVKGGLKSRTQQEELPALELAQEQAEARRASSDTLEDLKDLQEEQRNPDWLKDKGDKCFAIGDYQGAVNAYSLAIKLNRKLPALFSNRAACHLKLRNLHKAIEDSSQALELLTPAVPANAAARPELMCGEELPSASCSSTQKVFKSIRLL</sequence>
<feature type="region of interest" description="Disordered" evidence="1">
    <location>
        <begin position="1"/>
        <end position="43"/>
    </location>
</feature>
<evidence type="ECO:0000313" key="3">
    <source>
        <dbReference type="Proteomes" id="UP001460270"/>
    </source>
</evidence>
<feature type="compositionally biased region" description="Basic and acidic residues" evidence="1">
    <location>
        <begin position="20"/>
        <end position="43"/>
    </location>
</feature>
<dbReference type="SMART" id="SM00028">
    <property type="entry name" value="TPR"/>
    <property type="match status" value="2"/>
</dbReference>
<proteinExistence type="predicted"/>
<dbReference type="InterPro" id="IPR019734">
    <property type="entry name" value="TPR_rpt"/>
</dbReference>
<dbReference type="SUPFAM" id="SSF48452">
    <property type="entry name" value="TPR-like"/>
    <property type="match status" value="1"/>
</dbReference>
<dbReference type="Proteomes" id="UP001460270">
    <property type="component" value="Unassembled WGS sequence"/>
</dbReference>
<dbReference type="InterPro" id="IPR011990">
    <property type="entry name" value="TPR-like_helical_dom_sf"/>
</dbReference>
<evidence type="ECO:0000256" key="1">
    <source>
        <dbReference type="SAM" id="MobiDB-lite"/>
    </source>
</evidence>
<dbReference type="PANTHER" id="PTHR46492:SF1">
    <property type="entry name" value="DYNEIN AXONEMAL ASSEMBLY FACTOR 4"/>
    <property type="match status" value="1"/>
</dbReference>
<dbReference type="GO" id="GO:0030331">
    <property type="term" value="F:nuclear estrogen receptor binding"/>
    <property type="evidence" value="ECO:0007669"/>
    <property type="project" value="TreeGrafter"/>
</dbReference>
<dbReference type="GO" id="GO:0036159">
    <property type="term" value="P:inner dynein arm assembly"/>
    <property type="evidence" value="ECO:0007669"/>
    <property type="project" value="TreeGrafter"/>
</dbReference>
<dbReference type="Gene3D" id="1.25.40.10">
    <property type="entry name" value="Tetratricopeptide repeat domain"/>
    <property type="match status" value="1"/>
</dbReference>
<dbReference type="GO" id="GO:0007368">
    <property type="term" value="P:determination of left/right symmetry"/>
    <property type="evidence" value="ECO:0007669"/>
    <property type="project" value="TreeGrafter"/>
</dbReference>
<organism evidence="2 3">
    <name type="scientific">Mugilogobius chulae</name>
    <name type="common">yellowstripe goby</name>
    <dbReference type="NCBI Taxonomy" id="88201"/>
    <lineage>
        <taxon>Eukaryota</taxon>
        <taxon>Metazoa</taxon>
        <taxon>Chordata</taxon>
        <taxon>Craniata</taxon>
        <taxon>Vertebrata</taxon>
        <taxon>Euteleostomi</taxon>
        <taxon>Actinopterygii</taxon>
        <taxon>Neopterygii</taxon>
        <taxon>Teleostei</taxon>
        <taxon>Neoteleostei</taxon>
        <taxon>Acanthomorphata</taxon>
        <taxon>Gobiaria</taxon>
        <taxon>Gobiiformes</taxon>
        <taxon>Gobioidei</taxon>
        <taxon>Gobiidae</taxon>
        <taxon>Gobionellinae</taxon>
        <taxon>Mugilogobius</taxon>
    </lineage>
</organism>
<feature type="compositionally biased region" description="Polar residues" evidence="1">
    <location>
        <begin position="1"/>
        <end position="15"/>
    </location>
</feature>
<dbReference type="PANTHER" id="PTHR46492">
    <property type="entry name" value="DYNEIN ASSEMBLY FACTOR 4, AXONEMAL"/>
    <property type="match status" value="1"/>
</dbReference>
<dbReference type="GO" id="GO:0007507">
    <property type="term" value="P:heart development"/>
    <property type="evidence" value="ECO:0007669"/>
    <property type="project" value="TreeGrafter"/>
</dbReference>
<comment type="caution">
    <text evidence="2">The sequence shown here is derived from an EMBL/GenBank/DDBJ whole genome shotgun (WGS) entry which is preliminary data.</text>
</comment>
<reference evidence="3" key="1">
    <citation type="submission" date="2024-04" db="EMBL/GenBank/DDBJ databases">
        <title>Salinicola lusitanus LLJ914,a marine bacterium isolated from the Okinawa Trough.</title>
        <authorList>
            <person name="Li J."/>
        </authorList>
    </citation>
    <scope>NUCLEOTIDE SEQUENCE [LARGE SCALE GENOMIC DNA]</scope>
</reference>
<dbReference type="GO" id="GO:0036158">
    <property type="term" value="P:outer dynein arm assembly"/>
    <property type="evidence" value="ECO:0007669"/>
    <property type="project" value="TreeGrafter"/>
</dbReference>
<protein>
    <submittedName>
        <fullName evidence="2">Uncharacterized protein</fullName>
    </submittedName>
</protein>
<feature type="region of interest" description="Disordered" evidence="1">
    <location>
        <begin position="139"/>
        <end position="160"/>
    </location>
</feature>
<name>A0AAW0NI06_9GOBI</name>